<dbReference type="PANTHER" id="PTHR36442">
    <property type="entry name" value="CYCLIC-DI-AMP PHOSPHODIESTERASE PGPH"/>
    <property type="match status" value="1"/>
</dbReference>
<keyword evidence="1" id="KW-1133">Transmembrane helix</keyword>
<dbReference type="AlphaFoldDB" id="A0A6J4K146"/>
<organism evidence="4">
    <name type="scientific">uncultured Chloroflexia bacterium</name>
    <dbReference type="NCBI Taxonomy" id="1672391"/>
    <lineage>
        <taxon>Bacteria</taxon>
        <taxon>Bacillati</taxon>
        <taxon>Chloroflexota</taxon>
        <taxon>Chloroflexia</taxon>
        <taxon>environmental samples</taxon>
    </lineage>
</organism>
<reference evidence="4" key="1">
    <citation type="submission" date="2020-02" db="EMBL/GenBank/DDBJ databases">
        <authorList>
            <person name="Meier V. D."/>
        </authorList>
    </citation>
    <scope>NUCLEOTIDE SEQUENCE</scope>
    <source>
        <strain evidence="4">AVDCRST_MAG93</strain>
    </source>
</reference>
<evidence type="ECO:0000259" key="2">
    <source>
        <dbReference type="Pfam" id="PF07697"/>
    </source>
</evidence>
<dbReference type="InterPro" id="IPR011624">
    <property type="entry name" value="Metal-dep_PHydrolase_7TM_extra"/>
</dbReference>
<dbReference type="PANTHER" id="PTHR36442:SF1">
    <property type="entry name" value="CYCLIC-DI-AMP PHOSPHODIESTERASE PGPH"/>
    <property type="match status" value="1"/>
</dbReference>
<dbReference type="InterPro" id="IPR011621">
    <property type="entry name" value="Metal-dep_PHydrolase_7TM_intra"/>
</dbReference>
<evidence type="ECO:0000313" key="4">
    <source>
        <dbReference type="EMBL" id="CAA9293170.1"/>
    </source>
</evidence>
<feature type="transmembrane region" description="Helical" evidence="1">
    <location>
        <begin position="402"/>
        <end position="422"/>
    </location>
</feature>
<feature type="non-terminal residue" evidence="4">
    <location>
        <position position="512"/>
    </location>
</feature>
<dbReference type="Pfam" id="PF07697">
    <property type="entry name" value="7TMR-HDED"/>
    <property type="match status" value="1"/>
</dbReference>
<keyword evidence="4" id="KW-0378">Hydrolase</keyword>
<dbReference type="EMBL" id="CADCTR010001375">
    <property type="protein sequence ID" value="CAA9293170.1"/>
    <property type="molecule type" value="Genomic_DNA"/>
</dbReference>
<dbReference type="GO" id="GO:0016787">
    <property type="term" value="F:hydrolase activity"/>
    <property type="evidence" value="ECO:0007669"/>
    <property type="project" value="UniProtKB-KW"/>
</dbReference>
<sequence>MQRYLAIGPRIWATLRPMQFHLPHRNVLVFSIVLGVLLGGILAVPLSRASLIVVGQPSPTTLPAPSSITFDSEVRTRMAQTAAESAVQPVYVTTPGVARQQRRALVEALAQIDERRSDPTLQAEDKQRALTNLSAPTITPTLATTLLSFNDDEWQRIMNESTRVYDTVLRQRNDTLTEAELIEVRERVLPYSSVLPTVTPQQREVILYFVSSFLRADRILDQEATEQRRAAVLAAVAPVQVSVVRGENIVRRGDIVNEVDFEKLTKLGLVRGAGGWITTLQMLVLGGLVAWLFTTYMRNSHEAIWQNHRALLIITAMLSIALLAGRFLIPAWQDAPYAFPLATVSILLTVLFNGPIALVATLALAPLLGLQHEQSTALSITLALGGAAGIFTAQRANRTTQFAWVSLSVACVTALAAIVFWLGPDADTNTIVQIILISLLNGALSGVLAIGSYHVLGRLSGVVTPLELMELAHPNQPLLRRLMREAPGTYHHSMVVGNLAEVAAENIGADPL</sequence>
<dbReference type="Pfam" id="PF07698">
    <property type="entry name" value="7TM-7TMR_HD"/>
    <property type="match status" value="1"/>
</dbReference>
<feature type="transmembrane region" description="Helical" evidence="1">
    <location>
        <begin position="309"/>
        <end position="329"/>
    </location>
</feature>
<dbReference type="InterPro" id="IPR052722">
    <property type="entry name" value="PgpH_phosphodiesterase"/>
</dbReference>
<feature type="transmembrane region" description="Helical" evidence="1">
    <location>
        <begin position="434"/>
        <end position="456"/>
    </location>
</feature>
<feature type="transmembrane region" description="Helical" evidence="1">
    <location>
        <begin position="341"/>
        <end position="365"/>
    </location>
</feature>
<accession>A0A6J4K146</accession>
<feature type="transmembrane region" description="Helical" evidence="1">
    <location>
        <begin position="273"/>
        <end position="297"/>
    </location>
</feature>
<name>A0A6J4K146_9CHLR</name>
<keyword evidence="1" id="KW-0472">Membrane</keyword>
<evidence type="ECO:0000256" key="1">
    <source>
        <dbReference type="SAM" id="Phobius"/>
    </source>
</evidence>
<feature type="domain" description="Metal-dependent phosphohydrolase 7TM intracellular" evidence="3">
    <location>
        <begin position="276"/>
        <end position="464"/>
    </location>
</feature>
<feature type="domain" description="Metal-dependent phosphohydrolase 7TM extracellular" evidence="2">
    <location>
        <begin position="54"/>
        <end position="271"/>
    </location>
</feature>
<evidence type="ECO:0000259" key="3">
    <source>
        <dbReference type="Pfam" id="PF07698"/>
    </source>
</evidence>
<keyword evidence="1" id="KW-0812">Transmembrane</keyword>
<proteinExistence type="predicted"/>
<gene>
    <name evidence="4" type="ORF">AVDCRST_MAG93-4054</name>
</gene>
<protein>
    <submittedName>
        <fullName evidence="4">Membrane protein containing HD superfamily hydrolase domain, YQFF ortholog</fullName>
    </submittedName>
</protein>